<evidence type="ECO:0000313" key="4">
    <source>
        <dbReference type="Proteomes" id="UP000243847"/>
    </source>
</evidence>
<dbReference type="Proteomes" id="UP000243847">
    <property type="component" value="Chromosome sequence1"/>
</dbReference>
<evidence type="ECO:0000259" key="2">
    <source>
        <dbReference type="PROSITE" id="PS50006"/>
    </source>
</evidence>
<keyword evidence="1" id="KW-0597">Phosphoprotein</keyword>
<evidence type="ECO:0000256" key="1">
    <source>
        <dbReference type="ARBA" id="ARBA00022553"/>
    </source>
</evidence>
<evidence type="ECO:0000313" key="3">
    <source>
        <dbReference type="EMBL" id="BAU98776.1"/>
    </source>
</evidence>
<dbReference type="SUPFAM" id="SSF49879">
    <property type="entry name" value="SMAD/FHA domain"/>
    <property type="match status" value="1"/>
</dbReference>
<dbReference type="Gene3D" id="2.60.200.20">
    <property type="match status" value="1"/>
</dbReference>
<dbReference type="InterPro" id="IPR000253">
    <property type="entry name" value="FHA_dom"/>
</dbReference>
<gene>
    <name evidence="3" type="ORF">AUMI_12340</name>
</gene>
<proteinExistence type="predicted"/>
<dbReference type="InterPro" id="IPR008984">
    <property type="entry name" value="SMAD_FHA_dom_sf"/>
</dbReference>
<name>A0A173LV15_9MICO</name>
<dbReference type="EMBL" id="AP017457">
    <property type="protein sequence ID" value="BAU98776.1"/>
    <property type="molecule type" value="Genomic_DNA"/>
</dbReference>
<organism evidence="3 4">
    <name type="scientific">Aurantimicrobium minutum</name>
    <dbReference type="NCBI Taxonomy" id="708131"/>
    <lineage>
        <taxon>Bacteria</taxon>
        <taxon>Bacillati</taxon>
        <taxon>Actinomycetota</taxon>
        <taxon>Actinomycetes</taxon>
        <taxon>Micrococcales</taxon>
        <taxon>Microbacteriaceae</taxon>
        <taxon>Aurantimicrobium</taxon>
    </lineage>
</organism>
<sequence length="235" mass="25100">MNNPDENTHLTPDDETVIGVNPDDDTIIRVPIDETIVGSVEIIESTVIDAATVDDATIVGAVIPVEDDTIITVDETEIPDSTTGQYNTLIGSMLDTSLGVKQLLGDLENIEEEPEAKPEPQEEVVSQFTLRHINGTKWSLTKPVIFGRLPAVPVRSEQSVTLAVLYSPDGIVSSTHARLEMQGEVVVVTDLRSTNGTRIIIPSKPTVLLAPGDSMALSVGAIVDLGDGNRIEVLG</sequence>
<dbReference type="CDD" id="cd00060">
    <property type="entry name" value="FHA"/>
    <property type="match status" value="1"/>
</dbReference>
<accession>A0A173LV15</accession>
<protein>
    <submittedName>
        <fullName evidence="3">UmuC protein</fullName>
    </submittedName>
</protein>
<dbReference type="GeneID" id="80451418"/>
<dbReference type="Pfam" id="PF00498">
    <property type="entry name" value="FHA"/>
    <property type="match status" value="1"/>
</dbReference>
<reference evidence="3 4" key="1">
    <citation type="journal article" date="2016" name="Genome Announc.">
        <title>Complete Genome Sequence of Aurantimicrobium minutum Type Strain KNCT, a Planktonic Ultramicrobacterium Isolated from River Water.</title>
        <authorList>
            <person name="Nakai R."/>
            <person name="Fujisawa T."/>
            <person name="Nakamura Y."/>
            <person name="Nishide H."/>
            <person name="Uchiyama I."/>
            <person name="Baba T."/>
            <person name="Toyoda A."/>
            <person name="Fujiyama A."/>
            <person name="Naganuma T."/>
            <person name="Niki H."/>
        </authorList>
    </citation>
    <scope>NUCLEOTIDE SEQUENCE [LARGE SCALE GENOMIC DNA]</scope>
    <source>
        <strain evidence="3 4">KNC</strain>
    </source>
</reference>
<dbReference type="AlphaFoldDB" id="A0A173LV15"/>
<feature type="domain" description="FHA" evidence="2">
    <location>
        <begin position="144"/>
        <end position="199"/>
    </location>
</feature>
<dbReference type="OrthoDB" id="5485098at2"/>
<dbReference type="KEGG" id="amin:AUMI_12340"/>
<dbReference type="RefSeq" id="WP_096380416.1">
    <property type="nucleotide sequence ID" value="NZ_AP017457.1"/>
</dbReference>
<dbReference type="PROSITE" id="PS50006">
    <property type="entry name" value="FHA_DOMAIN"/>
    <property type="match status" value="1"/>
</dbReference>